<accession>A0A815D2W1</accession>
<protein>
    <submittedName>
        <fullName evidence="1">Uncharacterized protein</fullName>
    </submittedName>
</protein>
<name>A0A815D2W1_9BILA</name>
<evidence type="ECO:0000313" key="2">
    <source>
        <dbReference type="Proteomes" id="UP000663860"/>
    </source>
</evidence>
<evidence type="ECO:0000313" key="1">
    <source>
        <dbReference type="EMBL" id="CAF1291682.1"/>
    </source>
</evidence>
<sequence>MTFPTHSPLVTKLLNELFQQISSKNSIQLNKYQCEIPLNSSHQLPIDHRLKLLILLQLLLKIVVEKIDILLIIRLLCPEHFINALSQYTIEQFDLNTIQINDHDFQDKGQHNVVITKDVSVNLIYLGAHLHHYDCFLEGKVSLSNLLYKKLEMLYSRTNCQDDFLHHLLESILKNNQQFSQIDILLIIRLLCLEHFINALSQYVIEQFDLNTIQINDYDFQGINIITLPNIFLLNKEYQENF</sequence>
<comment type="caution">
    <text evidence="1">The sequence shown here is derived from an EMBL/GenBank/DDBJ whole genome shotgun (WGS) entry which is preliminary data.</text>
</comment>
<dbReference type="Proteomes" id="UP000663860">
    <property type="component" value="Unassembled WGS sequence"/>
</dbReference>
<organism evidence="1 2">
    <name type="scientific">Adineta steineri</name>
    <dbReference type="NCBI Taxonomy" id="433720"/>
    <lineage>
        <taxon>Eukaryota</taxon>
        <taxon>Metazoa</taxon>
        <taxon>Spiralia</taxon>
        <taxon>Gnathifera</taxon>
        <taxon>Rotifera</taxon>
        <taxon>Eurotatoria</taxon>
        <taxon>Bdelloidea</taxon>
        <taxon>Adinetida</taxon>
        <taxon>Adinetidae</taxon>
        <taxon>Adineta</taxon>
    </lineage>
</organism>
<reference evidence="1" key="1">
    <citation type="submission" date="2021-02" db="EMBL/GenBank/DDBJ databases">
        <authorList>
            <person name="Nowell W R."/>
        </authorList>
    </citation>
    <scope>NUCLEOTIDE SEQUENCE</scope>
</reference>
<gene>
    <name evidence="1" type="ORF">IZO911_LOCUS33549</name>
</gene>
<dbReference type="EMBL" id="CAJNOE010000622">
    <property type="protein sequence ID" value="CAF1291682.1"/>
    <property type="molecule type" value="Genomic_DNA"/>
</dbReference>
<proteinExistence type="predicted"/>
<dbReference type="AlphaFoldDB" id="A0A815D2W1"/>